<dbReference type="OrthoDB" id="5806924at2"/>
<dbReference type="Gene3D" id="3.30.830.10">
    <property type="entry name" value="Metalloenzyme, LuxS/M16 peptidase-like"/>
    <property type="match status" value="2"/>
</dbReference>
<dbReference type="Pfam" id="PF05193">
    <property type="entry name" value="Peptidase_M16_C"/>
    <property type="match status" value="1"/>
</dbReference>
<dbReference type="GO" id="GO:0046872">
    <property type="term" value="F:metal ion binding"/>
    <property type="evidence" value="ECO:0007669"/>
    <property type="project" value="InterPro"/>
</dbReference>
<sequence>MINFAHRLVSFAFCVALHVLPAAALEVETHTTPAGYQFDLMKVPKATQTVIRIVWKGGNGFLPDGKENVDELGPVMLVNGGSEGLSPDELQRQVNALGAGFQVYSKLDALHGMLIAPNDKLAETAALLNTVLAKPTMDGRWLRRFKRNFVENVSTNAKTPSGQAWLTIREVTVGDHPYRQIWNATPVENISSITIADIKDWHRRVVTSDGVRVFVAGKAEVTDIAAAVDIVLEGLPTGSGRQDFPQLEMSYPAKTILVHRPEAEKSYLLIGGPVPKIYAPNQEAREIGVGVLGVSDQSRLFTAVRKELRAAYGFKAWMDSFSRENAMIYMQGEVETAKLQDAYDTVRDTYEELRTDGIGLIEFPFAQRIFKNRAYGIAEKPRGAANLMVEAWLTGRPVEDGLRYPERAAGLSRGSVNQAIQDEFPPFSQMVKIVVSPDRDAVVADCIIADFSEADRCR</sequence>
<dbReference type="Proteomes" id="UP000193077">
    <property type="component" value="Unassembled WGS sequence"/>
</dbReference>
<dbReference type="AlphaFoldDB" id="A0A1Y5TX80"/>
<evidence type="ECO:0000313" key="3">
    <source>
        <dbReference type="EMBL" id="SLN72731.1"/>
    </source>
</evidence>
<dbReference type="SUPFAM" id="SSF63411">
    <property type="entry name" value="LuxS/MPP-like metallohydrolase"/>
    <property type="match status" value="2"/>
</dbReference>
<proteinExistence type="predicted"/>
<evidence type="ECO:0000259" key="2">
    <source>
        <dbReference type="Pfam" id="PF05193"/>
    </source>
</evidence>
<keyword evidence="4" id="KW-1185">Reference proteome</keyword>
<name>A0A1Y5TX80_9RHOB</name>
<dbReference type="InterPro" id="IPR007863">
    <property type="entry name" value="Peptidase_M16_C"/>
</dbReference>
<keyword evidence="1" id="KW-0732">Signal</keyword>
<feature type="signal peptide" evidence="1">
    <location>
        <begin position="1"/>
        <end position="24"/>
    </location>
</feature>
<evidence type="ECO:0000256" key="1">
    <source>
        <dbReference type="SAM" id="SignalP"/>
    </source>
</evidence>
<evidence type="ECO:0000313" key="4">
    <source>
        <dbReference type="Proteomes" id="UP000193077"/>
    </source>
</evidence>
<accession>A0A1Y5TX80</accession>
<feature type="chain" id="PRO_5013277799" evidence="1">
    <location>
        <begin position="25"/>
        <end position="458"/>
    </location>
</feature>
<dbReference type="InterPro" id="IPR011249">
    <property type="entry name" value="Metalloenz_LuxS/M16"/>
</dbReference>
<reference evidence="3 4" key="1">
    <citation type="submission" date="2017-03" db="EMBL/GenBank/DDBJ databases">
        <authorList>
            <person name="Afonso C.L."/>
            <person name="Miller P.J."/>
            <person name="Scott M.A."/>
            <person name="Spackman E."/>
            <person name="Goraichik I."/>
            <person name="Dimitrov K.M."/>
            <person name="Suarez D.L."/>
            <person name="Swayne D.E."/>
        </authorList>
    </citation>
    <scope>NUCLEOTIDE SEQUENCE [LARGE SCALE GENOMIC DNA]</scope>
    <source>
        <strain evidence="3 4">CECT 7639</strain>
    </source>
</reference>
<feature type="domain" description="Peptidase M16 C-terminal" evidence="2">
    <location>
        <begin position="192"/>
        <end position="358"/>
    </location>
</feature>
<gene>
    <name evidence="3" type="ORF">TRL7639_04350</name>
</gene>
<dbReference type="EMBL" id="FWFO01000007">
    <property type="protein sequence ID" value="SLN72731.1"/>
    <property type="molecule type" value="Genomic_DNA"/>
</dbReference>
<protein>
    <submittedName>
        <fullName evidence="3">Peptidase M16 inactive domain protein</fullName>
    </submittedName>
</protein>
<organism evidence="3 4">
    <name type="scientific">Falsiruegeria litorea R37</name>
    <dbReference type="NCBI Taxonomy" id="1200284"/>
    <lineage>
        <taxon>Bacteria</taxon>
        <taxon>Pseudomonadati</taxon>
        <taxon>Pseudomonadota</taxon>
        <taxon>Alphaproteobacteria</taxon>
        <taxon>Rhodobacterales</taxon>
        <taxon>Roseobacteraceae</taxon>
        <taxon>Falsiruegeria</taxon>
    </lineage>
</organism>